<reference evidence="2" key="1">
    <citation type="submission" date="2020-12" db="EMBL/GenBank/DDBJ databases">
        <title>Genomic characterization of non-nitrogen-fixing Frankia strains.</title>
        <authorList>
            <person name="Carlos-Shanley C."/>
            <person name="Guerra T."/>
            <person name="Hahn D."/>
        </authorList>
    </citation>
    <scope>NUCLEOTIDE SEQUENCE</scope>
    <source>
        <strain evidence="2">CN6</strain>
    </source>
</reference>
<dbReference type="Pfam" id="PF12697">
    <property type="entry name" value="Abhydrolase_6"/>
    <property type="match status" value="1"/>
</dbReference>
<evidence type="ECO:0000259" key="1">
    <source>
        <dbReference type="Pfam" id="PF12697"/>
    </source>
</evidence>
<gene>
    <name evidence="2" type="ORF">I7412_37770</name>
</gene>
<protein>
    <submittedName>
        <fullName evidence="2">Alpha/beta hydrolase</fullName>
    </submittedName>
</protein>
<keyword evidence="2" id="KW-0378">Hydrolase</keyword>
<organism evidence="2 3">
    <name type="scientific">Frankia nepalensis</name>
    <dbReference type="NCBI Taxonomy" id="1836974"/>
    <lineage>
        <taxon>Bacteria</taxon>
        <taxon>Bacillati</taxon>
        <taxon>Actinomycetota</taxon>
        <taxon>Actinomycetes</taxon>
        <taxon>Frankiales</taxon>
        <taxon>Frankiaceae</taxon>
        <taxon>Frankia</taxon>
    </lineage>
</organism>
<proteinExistence type="predicted"/>
<evidence type="ECO:0000313" key="2">
    <source>
        <dbReference type="EMBL" id="MBL7632808.1"/>
    </source>
</evidence>
<dbReference type="SUPFAM" id="SSF53474">
    <property type="entry name" value="alpha/beta-Hydrolases"/>
    <property type="match status" value="1"/>
</dbReference>
<dbReference type="Gene3D" id="3.40.50.1820">
    <property type="entry name" value="alpha/beta hydrolase"/>
    <property type="match status" value="1"/>
</dbReference>
<dbReference type="PANTHER" id="PTHR37017">
    <property type="entry name" value="AB HYDROLASE-1 DOMAIN-CONTAINING PROTEIN-RELATED"/>
    <property type="match status" value="1"/>
</dbReference>
<dbReference type="InterPro" id="IPR052897">
    <property type="entry name" value="Sec-Metab_Biosynth_Hydrolase"/>
</dbReference>
<name>A0A937RID6_9ACTN</name>
<dbReference type="InterPro" id="IPR029058">
    <property type="entry name" value="AB_hydrolase_fold"/>
</dbReference>
<accession>A0A937RID6</accession>
<keyword evidence="3" id="KW-1185">Reference proteome</keyword>
<dbReference type="PANTHER" id="PTHR37017:SF11">
    <property type="entry name" value="ESTERASE_LIPASE_THIOESTERASE DOMAIN-CONTAINING PROTEIN"/>
    <property type="match status" value="1"/>
</dbReference>
<evidence type="ECO:0000313" key="3">
    <source>
        <dbReference type="Proteomes" id="UP000604475"/>
    </source>
</evidence>
<sequence length="251" mass="26012">MTSIVLVHGGGFGGSCWELLLPHLTAPAIAVDLPGRGAHPADPASVTFAGCAESVAADVDAAGFDDVVLVGHSMAGGTIPRVLTILGDRVRHAVFVACTVPDDGRSCLDMIDPAFRARAVEGGRGGGSGILSSELARVVFGNDLDDEQFAWCRERMVPEAPGLPAEPVYLAPLRSPTPRTWVRTLRDVIVPPDRQLHYVANVSATNIGGADVDGANVGGDCQVIDLDAGHMCMISQPAALATILNKIAASC</sequence>
<dbReference type="AlphaFoldDB" id="A0A937RID6"/>
<dbReference type="EMBL" id="JAEACQ010000351">
    <property type="protein sequence ID" value="MBL7632808.1"/>
    <property type="molecule type" value="Genomic_DNA"/>
</dbReference>
<dbReference type="RefSeq" id="WP_203004164.1">
    <property type="nucleotide sequence ID" value="NZ_JADWYU010000184.1"/>
</dbReference>
<comment type="caution">
    <text evidence="2">The sequence shown here is derived from an EMBL/GenBank/DDBJ whole genome shotgun (WGS) entry which is preliminary data.</text>
</comment>
<dbReference type="Proteomes" id="UP000604475">
    <property type="component" value="Unassembled WGS sequence"/>
</dbReference>
<dbReference type="InterPro" id="IPR000073">
    <property type="entry name" value="AB_hydrolase_1"/>
</dbReference>
<feature type="domain" description="AB hydrolase-1" evidence="1">
    <location>
        <begin position="4"/>
        <end position="241"/>
    </location>
</feature>
<dbReference type="GO" id="GO:0016787">
    <property type="term" value="F:hydrolase activity"/>
    <property type="evidence" value="ECO:0007669"/>
    <property type="project" value="UniProtKB-KW"/>
</dbReference>